<name>A0A1T5J9J9_9MICO</name>
<protein>
    <submittedName>
        <fullName evidence="5">Penicillin amidase</fullName>
    </submittedName>
</protein>
<reference evidence="5 6" key="1">
    <citation type="submission" date="2017-02" db="EMBL/GenBank/DDBJ databases">
        <authorList>
            <person name="Peterson S.W."/>
        </authorList>
    </citation>
    <scope>NUCLEOTIDE SEQUENCE [LARGE SCALE GENOMIC DNA]</scope>
    <source>
        <strain evidence="5 6">DSM 21481</strain>
    </source>
</reference>
<dbReference type="GO" id="GO:0016811">
    <property type="term" value="F:hydrolase activity, acting on carbon-nitrogen (but not peptide) bonds, in linear amides"/>
    <property type="evidence" value="ECO:0007669"/>
    <property type="project" value="InterPro"/>
</dbReference>
<dbReference type="InterPro" id="IPR043146">
    <property type="entry name" value="Penicillin_amidase_N_B-knob"/>
</dbReference>
<evidence type="ECO:0000313" key="5">
    <source>
        <dbReference type="EMBL" id="SKC47928.1"/>
    </source>
</evidence>
<feature type="active site" description="Nucleophile" evidence="4">
    <location>
        <position position="198"/>
    </location>
</feature>
<evidence type="ECO:0000313" key="6">
    <source>
        <dbReference type="Proteomes" id="UP000189777"/>
    </source>
</evidence>
<dbReference type="PANTHER" id="PTHR34218:SF4">
    <property type="entry name" value="ACYL-HOMOSERINE LACTONE ACYLASE QUIP"/>
    <property type="match status" value="1"/>
</dbReference>
<evidence type="ECO:0000256" key="4">
    <source>
        <dbReference type="PIRSR" id="PIRSR001227-1"/>
    </source>
</evidence>
<dbReference type="PANTHER" id="PTHR34218">
    <property type="entry name" value="PEPTIDASE S45 PENICILLIN AMIDASE"/>
    <property type="match status" value="1"/>
</dbReference>
<dbReference type="InterPro" id="IPR014395">
    <property type="entry name" value="Pen/GL7ACA/AHL_acylase"/>
</dbReference>
<dbReference type="EMBL" id="FUZQ01000002">
    <property type="protein sequence ID" value="SKC47928.1"/>
    <property type="molecule type" value="Genomic_DNA"/>
</dbReference>
<gene>
    <name evidence="5" type="ORF">SAMN04324258_1151</name>
</gene>
<dbReference type="GO" id="GO:0017000">
    <property type="term" value="P:antibiotic biosynthetic process"/>
    <property type="evidence" value="ECO:0007669"/>
    <property type="project" value="InterPro"/>
</dbReference>
<dbReference type="Gene3D" id="1.10.439.10">
    <property type="entry name" value="Penicillin Amidohydrolase, domain 1"/>
    <property type="match status" value="1"/>
</dbReference>
<dbReference type="Pfam" id="PF01804">
    <property type="entry name" value="Penicil_amidase"/>
    <property type="match status" value="1"/>
</dbReference>
<evidence type="ECO:0000256" key="3">
    <source>
        <dbReference type="ARBA" id="ARBA00023145"/>
    </source>
</evidence>
<accession>A0A1T5J9J9</accession>
<dbReference type="AlphaFoldDB" id="A0A1T5J9J9"/>
<dbReference type="PIRSF" id="PIRSF001227">
    <property type="entry name" value="Pen_acylase"/>
    <property type="match status" value="1"/>
</dbReference>
<dbReference type="Proteomes" id="UP000189777">
    <property type="component" value="Unassembled WGS sequence"/>
</dbReference>
<keyword evidence="6" id="KW-1185">Reference proteome</keyword>
<proteinExistence type="inferred from homology"/>
<dbReference type="RefSeq" id="WP_079572343.1">
    <property type="nucleotide sequence ID" value="NZ_FUZQ01000002.1"/>
</dbReference>
<comment type="similarity">
    <text evidence="1">Belongs to the peptidase S45 family.</text>
</comment>
<dbReference type="SUPFAM" id="SSF56235">
    <property type="entry name" value="N-terminal nucleophile aminohydrolases (Ntn hydrolases)"/>
    <property type="match status" value="1"/>
</dbReference>
<dbReference type="Gene3D" id="2.30.120.10">
    <property type="match status" value="1"/>
</dbReference>
<organism evidence="5 6">
    <name type="scientific">Krasilnikoviella flava</name>
    <dbReference type="NCBI Taxonomy" id="526729"/>
    <lineage>
        <taxon>Bacteria</taxon>
        <taxon>Bacillati</taxon>
        <taxon>Actinomycetota</taxon>
        <taxon>Actinomycetes</taxon>
        <taxon>Micrococcales</taxon>
        <taxon>Promicromonosporaceae</taxon>
        <taxon>Krasilnikoviella</taxon>
    </lineage>
</organism>
<sequence>MSDPSGGPGPGAPASRFQLFRDDLGVPHVRAGSETDLAYGQGYVTALDRGWQLEVDRWYGEGRLAARLGAAGLEWDRFAVRVRLADTARRVWDALAEPERAWLDAYAHGVQAGLDAGGRDTPERAELARALGGAPLPDDEPWRPWTPVGTFLVHHVLFSGFPHLLWREHVARTLGPALGDEALGWWGERGAGGPSSGSNAWALHGSRTASGAPLLAGDPHRLLELPGVYQQVRLARPGHDVVGLAFPGVPGVLHYGHAVSSGREVPVEAASVPPPSVAWGVTNAMAHHAELWAEGADAVEARSRVVVEGAEVVPVRGGDPVAVRWAETPRGPLVTDRHSLRWPVRVTADAGVAAWRALQRASTARDVAAAFAGWVDPVNRVLVADSTGEVLSLTAGRVPDVAPSGRVVPATPGPTPAAPVWRVLPGPAVVADVAVDANDRPARPEHDLGHAYAPHRGARVRALLADPPPGGETAAAQDRLLADTRDGGAVELVAWLGLARPSVEARLPSVEPVETTERAARLRAWVAAGARTDADDADAALFARWRHALVRLVAADPALAPLHDEHGLPAVFAPWLDVVARVGDALAAILASGVVDGGRLAGEALADLDNLSDDPAHNPADDAGETWGDLHRLAPLHALDLVPGATAPVVPVVPLGGAGDAVRCTGGVPGVTHAASRGSVARWVWDLGDRRRSRWGVPFGASGDPRSPYFADQHPAWAEARTTAIETEWARLRPEPLPTRRHPEDR</sequence>
<dbReference type="Gene3D" id="3.60.20.10">
    <property type="entry name" value="Glutamine Phosphoribosylpyrophosphate, subunit 1, domain 1"/>
    <property type="match status" value="1"/>
</dbReference>
<keyword evidence="3" id="KW-0865">Zymogen</keyword>
<evidence type="ECO:0000256" key="2">
    <source>
        <dbReference type="ARBA" id="ARBA00022801"/>
    </source>
</evidence>
<dbReference type="STRING" id="526729.SAMN04324258_1151"/>
<dbReference type="InterPro" id="IPR029055">
    <property type="entry name" value="Ntn_hydrolases_N"/>
</dbReference>
<dbReference type="Gene3D" id="1.10.1400.10">
    <property type="match status" value="1"/>
</dbReference>
<dbReference type="InterPro" id="IPR043147">
    <property type="entry name" value="Penicillin_amidase_A-knob"/>
</dbReference>
<keyword evidence="2" id="KW-0378">Hydrolase</keyword>
<dbReference type="InterPro" id="IPR002692">
    <property type="entry name" value="S45"/>
</dbReference>
<dbReference type="OrthoDB" id="9759796at2"/>
<evidence type="ECO:0000256" key="1">
    <source>
        <dbReference type="ARBA" id="ARBA00006586"/>
    </source>
</evidence>
<dbReference type="InterPro" id="IPR023343">
    <property type="entry name" value="Penicillin_amidase_dom1"/>
</dbReference>